<dbReference type="AlphaFoldDB" id="A0AAW1J4T1"/>
<dbReference type="Proteomes" id="UP001443914">
    <property type="component" value="Unassembled WGS sequence"/>
</dbReference>
<organism evidence="3 4">
    <name type="scientific">Saponaria officinalis</name>
    <name type="common">Common soapwort</name>
    <name type="synonym">Lychnis saponaria</name>
    <dbReference type="NCBI Taxonomy" id="3572"/>
    <lineage>
        <taxon>Eukaryota</taxon>
        <taxon>Viridiplantae</taxon>
        <taxon>Streptophyta</taxon>
        <taxon>Embryophyta</taxon>
        <taxon>Tracheophyta</taxon>
        <taxon>Spermatophyta</taxon>
        <taxon>Magnoliopsida</taxon>
        <taxon>eudicotyledons</taxon>
        <taxon>Gunneridae</taxon>
        <taxon>Pentapetalae</taxon>
        <taxon>Caryophyllales</taxon>
        <taxon>Caryophyllaceae</taxon>
        <taxon>Caryophylleae</taxon>
        <taxon>Saponaria</taxon>
    </lineage>
</organism>
<evidence type="ECO:0000256" key="1">
    <source>
        <dbReference type="SAM" id="MobiDB-lite"/>
    </source>
</evidence>
<name>A0AAW1J4T1_SAPOF</name>
<comment type="caution">
    <text evidence="3">The sequence shown here is derived from an EMBL/GenBank/DDBJ whole genome shotgun (WGS) entry which is preliminary data.</text>
</comment>
<dbReference type="InterPro" id="IPR058331">
    <property type="entry name" value="DUF8018"/>
</dbReference>
<proteinExistence type="predicted"/>
<feature type="compositionally biased region" description="Polar residues" evidence="1">
    <location>
        <begin position="14"/>
        <end position="23"/>
    </location>
</feature>
<protein>
    <recommendedName>
        <fullName evidence="2">DUF8018 domain-containing protein</fullName>
    </recommendedName>
</protein>
<reference evidence="3" key="1">
    <citation type="submission" date="2024-03" db="EMBL/GenBank/DDBJ databases">
        <title>WGS assembly of Saponaria officinalis var. Norfolk2.</title>
        <authorList>
            <person name="Jenkins J."/>
            <person name="Shu S."/>
            <person name="Grimwood J."/>
            <person name="Barry K."/>
            <person name="Goodstein D."/>
            <person name="Schmutz J."/>
            <person name="Leebens-Mack J."/>
            <person name="Osbourn A."/>
        </authorList>
    </citation>
    <scope>NUCLEOTIDE SEQUENCE [LARGE SCALE GENOMIC DNA]</scope>
    <source>
        <strain evidence="3">JIC</strain>
    </source>
</reference>
<feature type="region of interest" description="Disordered" evidence="1">
    <location>
        <begin position="1"/>
        <end position="25"/>
    </location>
</feature>
<feature type="domain" description="DUF8018" evidence="2">
    <location>
        <begin position="1"/>
        <end position="54"/>
    </location>
</feature>
<dbReference type="PANTHER" id="PTHR35289">
    <property type="entry name" value="TRANSMEMBRANE PROTEIN"/>
    <property type="match status" value="1"/>
</dbReference>
<accession>A0AAW1J4T1</accession>
<evidence type="ECO:0000313" key="3">
    <source>
        <dbReference type="EMBL" id="KAK9697475.1"/>
    </source>
</evidence>
<dbReference type="PANTHER" id="PTHR35289:SF1">
    <property type="entry name" value="ATP SYNTHASE 9 MITOCHONDRIAL-RELATED"/>
    <property type="match status" value="1"/>
</dbReference>
<evidence type="ECO:0000313" key="4">
    <source>
        <dbReference type="Proteomes" id="UP001443914"/>
    </source>
</evidence>
<gene>
    <name evidence="3" type="ORF">RND81_08G040000</name>
</gene>
<keyword evidence="4" id="KW-1185">Reference proteome</keyword>
<evidence type="ECO:0000259" key="2">
    <source>
        <dbReference type="Pfam" id="PF26057"/>
    </source>
</evidence>
<dbReference type="EMBL" id="JBDFQZ010000008">
    <property type="protein sequence ID" value="KAK9697475.1"/>
    <property type="molecule type" value="Genomic_DNA"/>
</dbReference>
<sequence>MAPLDPEGDWERQGAQSLYNPRTSIGDERLERLYAQLEDLNRGGVQTQAFKLLQDKVFRRHDSDAHSET</sequence>
<dbReference type="Pfam" id="PF26057">
    <property type="entry name" value="DUF8018"/>
    <property type="match status" value="1"/>
</dbReference>
<dbReference type="InterPro" id="IPR052694">
    <property type="entry name" value="Mt_uS3-like"/>
</dbReference>